<accession>A0A2R6NF64</accession>
<comment type="caution">
    <text evidence="9">The sequence shown here is derived from an EMBL/GenBank/DDBJ whole genome shotgun (WGS) entry which is preliminary data.</text>
</comment>
<keyword evidence="10" id="KW-1185">Reference proteome</keyword>
<dbReference type="GO" id="GO:0009099">
    <property type="term" value="P:L-valine biosynthetic process"/>
    <property type="evidence" value="ECO:0007669"/>
    <property type="project" value="TreeGrafter"/>
</dbReference>
<evidence type="ECO:0000313" key="10">
    <source>
        <dbReference type="Proteomes" id="UP000186601"/>
    </source>
</evidence>
<dbReference type="Pfam" id="PF02775">
    <property type="entry name" value="TPP_enzyme_C"/>
    <property type="match status" value="1"/>
</dbReference>
<evidence type="ECO:0000256" key="5">
    <source>
        <dbReference type="RuleBase" id="RU362132"/>
    </source>
</evidence>
<name>A0A2R6NF64_9APHY</name>
<keyword evidence="3 5" id="KW-0786">Thiamine pyrophosphate</keyword>
<comment type="similarity">
    <text evidence="2 5">Belongs to the TPP enzyme family.</text>
</comment>
<dbReference type="STRING" id="98765.A0A2R6NF64"/>
<dbReference type="GO" id="GO:0003984">
    <property type="term" value="F:acetolactate synthase activity"/>
    <property type="evidence" value="ECO:0007669"/>
    <property type="project" value="TreeGrafter"/>
</dbReference>
<dbReference type="GO" id="GO:0000287">
    <property type="term" value="F:magnesium ion binding"/>
    <property type="evidence" value="ECO:0007669"/>
    <property type="project" value="InterPro"/>
</dbReference>
<proteinExistence type="inferred from homology"/>
<dbReference type="InterPro" id="IPR045229">
    <property type="entry name" value="TPP_enz"/>
</dbReference>
<reference evidence="9 10" key="1">
    <citation type="submission" date="2018-02" db="EMBL/GenBank/DDBJ databases">
        <title>Genome sequence of the basidiomycete white-rot fungus Phlebia centrifuga.</title>
        <authorList>
            <person name="Granchi Z."/>
            <person name="Peng M."/>
            <person name="de Vries R.P."/>
            <person name="Hilden K."/>
            <person name="Makela M.R."/>
            <person name="Grigoriev I."/>
            <person name="Riley R."/>
        </authorList>
    </citation>
    <scope>NUCLEOTIDE SEQUENCE [LARGE SCALE GENOMIC DNA]</scope>
    <source>
        <strain evidence="9 10">FBCC195</strain>
    </source>
</reference>
<dbReference type="SUPFAM" id="SSF52518">
    <property type="entry name" value="Thiamin diphosphate-binding fold (THDP-binding)"/>
    <property type="match status" value="2"/>
</dbReference>
<evidence type="ECO:0000256" key="4">
    <source>
        <dbReference type="ARBA" id="ARBA00023128"/>
    </source>
</evidence>
<dbReference type="InterPro" id="IPR012001">
    <property type="entry name" value="Thiamin_PyroP_enz_TPP-bd_dom"/>
</dbReference>
<evidence type="ECO:0000259" key="6">
    <source>
        <dbReference type="Pfam" id="PF00205"/>
    </source>
</evidence>
<keyword evidence="4" id="KW-0496">Mitochondrion</keyword>
<dbReference type="GO" id="GO:0050660">
    <property type="term" value="F:flavin adenine dinucleotide binding"/>
    <property type="evidence" value="ECO:0007669"/>
    <property type="project" value="TreeGrafter"/>
</dbReference>
<evidence type="ECO:0000259" key="7">
    <source>
        <dbReference type="Pfam" id="PF02775"/>
    </source>
</evidence>
<dbReference type="AlphaFoldDB" id="A0A2R6NF64"/>
<comment type="subcellular location">
    <subcellularLocation>
        <location evidence="1">Mitochondrion</location>
    </subcellularLocation>
</comment>
<dbReference type="GO" id="GO:0005948">
    <property type="term" value="C:acetolactate synthase complex"/>
    <property type="evidence" value="ECO:0007669"/>
    <property type="project" value="TreeGrafter"/>
</dbReference>
<gene>
    <name evidence="9" type="ORF">PHLCEN_2v13191</name>
</gene>
<protein>
    <submittedName>
        <fullName evidence="9">Uncharacterized protein</fullName>
    </submittedName>
</protein>
<evidence type="ECO:0000256" key="1">
    <source>
        <dbReference type="ARBA" id="ARBA00004173"/>
    </source>
</evidence>
<feature type="domain" description="Thiamine pyrophosphate enzyme TPP-binding" evidence="7">
    <location>
        <begin position="405"/>
        <end position="549"/>
    </location>
</feature>
<dbReference type="InterPro" id="IPR029061">
    <property type="entry name" value="THDP-binding"/>
</dbReference>
<dbReference type="GO" id="GO:0030976">
    <property type="term" value="F:thiamine pyrophosphate binding"/>
    <property type="evidence" value="ECO:0007669"/>
    <property type="project" value="InterPro"/>
</dbReference>
<dbReference type="Proteomes" id="UP000186601">
    <property type="component" value="Unassembled WGS sequence"/>
</dbReference>
<evidence type="ECO:0000313" key="9">
    <source>
        <dbReference type="EMBL" id="PSR70919.1"/>
    </source>
</evidence>
<dbReference type="CDD" id="cd07035">
    <property type="entry name" value="TPP_PYR_POX_like"/>
    <property type="match status" value="1"/>
</dbReference>
<dbReference type="GO" id="GO:0005739">
    <property type="term" value="C:mitochondrion"/>
    <property type="evidence" value="ECO:0007669"/>
    <property type="project" value="UniProtKB-SubCell"/>
</dbReference>
<dbReference type="PANTHER" id="PTHR18968:SF164">
    <property type="entry name" value="PYRUVATE DECARBOXYLASE"/>
    <property type="match status" value="1"/>
</dbReference>
<sequence length="562" mass="60368">MLEELERQRVEDGSTALQIITCPNEMVALSAAQGFTQVTGKPSLVIVHVDVGTQALAGAVHNVDKGRTPVVIFAGAAPFSGQGELKGSKNEWPMWGQDAPDQAAIVRQYMRYTAQIMSGKNVAKVVMRALQFATSGPQGPVYLYARREILEEEFDESVANAKLDMTKWPTVEPSALSPTAVQTIFRALCGAKFPLILLGHTGRNIRTFPPLVALSEALSVALFMASPSVICVPYSHPNFLGSSFGGKNELIEEADVIIILDTDVPWIDTCDNAPHEGAKVFIIDSDPLKQGTGWSHVDAELISKADSEVALKQLLAIAQASPQEIDASLVGVRAKQLASRHADMIARFDKLEASLLERSIFDPSLVLGTLREAVFEITPSHGQRTLWLNESISSYPKTFDHIRPDIPGSMICSGGSSLGWALGAAVGASLGAQEAKKDHDLVVVVVGDGTYLFGVPSSAYWMARRYNTPHLTVILNNGGWASPRNSMMGIYPTGYGSKVSGSRLSTGFGPDMPDFAQIATAAGGAWGKRVSEVAELRDAIREAIQVVLVENRCAVLDCVVQP</sequence>
<dbReference type="Gene3D" id="3.40.50.1220">
    <property type="entry name" value="TPP-binding domain"/>
    <property type="match status" value="1"/>
</dbReference>
<evidence type="ECO:0000256" key="3">
    <source>
        <dbReference type="ARBA" id="ARBA00023052"/>
    </source>
</evidence>
<dbReference type="OrthoDB" id="2867507at2759"/>
<dbReference type="Pfam" id="PF00205">
    <property type="entry name" value="TPP_enzyme_M"/>
    <property type="match status" value="1"/>
</dbReference>
<dbReference type="Pfam" id="PF02776">
    <property type="entry name" value="TPP_enzyme_N"/>
    <property type="match status" value="1"/>
</dbReference>
<evidence type="ECO:0000256" key="2">
    <source>
        <dbReference type="ARBA" id="ARBA00007812"/>
    </source>
</evidence>
<feature type="domain" description="Thiamine pyrophosphate enzyme N-terminal TPP-binding" evidence="8">
    <location>
        <begin position="16"/>
        <end position="89"/>
    </location>
</feature>
<evidence type="ECO:0000259" key="8">
    <source>
        <dbReference type="Pfam" id="PF02776"/>
    </source>
</evidence>
<dbReference type="PANTHER" id="PTHR18968">
    <property type="entry name" value="THIAMINE PYROPHOSPHATE ENZYMES"/>
    <property type="match status" value="1"/>
</dbReference>
<dbReference type="InterPro" id="IPR011766">
    <property type="entry name" value="TPP_enzyme_TPP-bd"/>
</dbReference>
<organism evidence="9 10">
    <name type="scientific">Hermanssonia centrifuga</name>
    <dbReference type="NCBI Taxonomy" id="98765"/>
    <lineage>
        <taxon>Eukaryota</taxon>
        <taxon>Fungi</taxon>
        <taxon>Dikarya</taxon>
        <taxon>Basidiomycota</taxon>
        <taxon>Agaricomycotina</taxon>
        <taxon>Agaricomycetes</taxon>
        <taxon>Polyporales</taxon>
        <taxon>Meruliaceae</taxon>
        <taxon>Hermanssonia</taxon>
    </lineage>
</organism>
<dbReference type="InterPro" id="IPR029035">
    <property type="entry name" value="DHS-like_NAD/FAD-binding_dom"/>
</dbReference>
<dbReference type="InterPro" id="IPR012000">
    <property type="entry name" value="Thiamin_PyroP_enz_cen_dom"/>
</dbReference>
<dbReference type="SUPFAM" id="SSF52467">
    <property type="entry name" value="DHS-like NAD/FAD-binding domain"/>
    <property type="match status" value="1"/>
</dbReference>
<dbReference type="Gene3D" id="3.40.50.970">
    <property type="match status" value="2"/>
</dbReference>
<dbReference type="EMBL" id="MLYV02001302">
    <property type="protein sequence ID" value="PSR70919.1"/>
    <property type="molecule type" value="Genomic_DNA"/>
</dbReference>
<dbReference type="GO" id="GO:0009097">
    <property type="term" value="P:isoleucine biosynthetic process"/>
    <property type="evidence" value="ECO:0007669"/>
    <property type="project" value="TreeGrafter"/>
</dbReference>
<feature type="domain" description="Thiamine pyrophosphate enzyme central" evidence="6">
    <location>
        <begin position="182"/>
        <end position="291"/>
    </location>
</feature>